<feature type="chain" id="PRO_5036949395" description="Peroxidase" evidence="5">
    <location>
        <begin position="17"/>
        <end position="1427"/>
    </location>
</feature>
<dbReference type="PANTHER" id="PTHR11475">
    <property type="entry name" value="OXIDASE/PEROXIDASE"/>
    <property type="match status" value="1"/>
</dbReference>
<organism evidence="6 7">
    <name type="scientific">Patiria miniata</name>
    <name type="common">Bat star</name>
    <name type="synonym">Asterina miniata</name>
    <dbReference type="NCBI Taxonomy" id="46514"/>
    <lineage>
        <taxon>Eukaryota</taxon>
        <taxon>Metazoa</taxon>
        <taxon>Echinodermata</taxon>
        <taxon>Eleutherozoa</taxon>
        <taxon>Asterozoa</taxon>
        <taxon>Asteroidea</taxon>
        <taxon>Valvatacea</taxon>
        <taxon>Valvatida</taxon>
        <taxon>Asterinidae</taxon>
        <taxon>Patiria</taxon>
    </lineage>
</organism>
<dbReference type="FunFam" id="1.10.640.10:FF:000003">
    <property type="entry name" value="chorion peroxidase"/>
    <property type="match status" value="1"/>
</dbReference>
<comment type="subcellular location">
    <subcellularLocation>
        <location evidence="1">Secreted</location>
    </subcellularLocation>
</comment>
<protein>
    <recommendedName>
        <fullName evidence="8">Peroxidase</fullName>
    </recommendedName>
</protein>
<feature type="signal peptide" evidence="5">
    <location>
        <begin position="1"/>
        <end position="16"/>
    </location>
</feature>
<dbReference type="EnsemblMetazoa" id="XM_038210852.1">
    <property type="protein sequence ID" value="XP_038066780.1"/>
    <property type="gene ID" value="LOC119736842"/>
</dbReference>
<evidence type="ECO:0008006" key="8">
    <source>
        <dbReference type="Google" id="ProtNLM"/>
    </source>
</evidence>
<evidence type="ECO:0000313" key="6">
    <source>
        <dbReference type="EnsemblMetazoa" id="XP_038066780.1"/>
    </source>
</evidence>
<dbReference type="GO" id="GO:0020037">
    <property type="term" value="F:heme binding"/>
    <property type="evidence" value="ECO:0007669"/>
    <property type="project" value="InterPro"/>
</dbReference>
<dbReference type="InterPro" id="IPR010255">
    <property type="entry name" value="Haem_peroxidase_sf"/>
</dbReference>
<dbReference type="GO" id="GO:0046872">
    <property type="term" value="F:metal ion binding"/>
    <property type="evidence" value="ECO:0007669"/>
    <property type="project" value="UniProtKB-KW"/>
</dbReference>
<dbReference type="PROSITE" id="PS51257">
    <property type="entry name" value="PROKAR_LIPOPROTEIN"/>
    <property type="match status" value="1"/>
</dbReference>
<evidence type="ECO:0000313" key="7">
    <source>
        <dbReference type="Proteomes" id="UP000887568"/>
    </source>
</evidence>
<dbReference type="Gene3D" id="1.10.640.10">
    <property type="entry name" value="Haem peroxidase domain superfamily, animal type"/>
    <property type="match status" value="2"/>
</dbReference>
<reference evidence="6" key="1">
    <citation type="submission" date="2022-11" db="UniProtKB">
        <authorList>
            <consortium name="EnsemblMetazoa"/>
        </authorList>
    </citation>
    <scope>IDENTIFICATION</scope>
</reference>
<dbReference type="SUPFAM" id="SSF48113">
    <property type="entry name" value="Heme-dependent peroxidases"/>
    <property type="match status" value="2"/>
</dbReference>
<dbReference type="Pfam" id="PF03098">
    <property type="entry name" value="An_peroxidase"/>
    <property type="match status" value="2"/>
</dbReference>
<dbReference type="PRINTS" id="PR00457">
    <property type="entry name" value="ANPEROXIDASE"/>
</dbReference>
<evidence type="ECO:0000256" key="3">
    <source>
        <dbReference type="ARBA" id="ARBA00022729"/>
    </source>
</evidence>
<dbReference type="OrthoDB" id="823504at2759"/>
<keyword evidence="7" id="KW-1185">Reference proteome</keyword>
<dbReference type="PANTHER" id="PTHR11475:SF143">
    <property type="entry name" value="PUTATIVE-RELATED"/>
    <property type="match status" value="1"/>
</dbReference>
<evidence type="ECO:0000256" key="2">
    <source>
        <dbReference type="ARBA" id="ARBA00022525"/>
    </source>
</evidence>
<accession>A0A914ARU9</accession>
<keyword evidence="3 5" id="KW-0732">Signal</keyword>
<dbReference type="GeneID" id="119736842"/>
<evidence type="ECO:0000256" key="1">
    <source>
        <dbReference type="ARBA" id="ARBA00004613"/>
    </source>
</evidence>
<dbReference type="Proteomes" id="UP000887568">
    <property type="component" value="Unplaced"/>
</dbReference>
<evidence type="ECO:0000256" key="5">
    <source>
        <dbReference type="SAM" id="SignalP"/>
    </source>
</evidence>
<dbReference type="InterPro" id="IPR037120">
    <property type="entry name" value="Haem_peroxidase_sf_animal"/>
</dbReference>
<sequence length="1427" mass="158625">MSKLLLLVLLASVASCILLDEDIKSLEDLEDLLLRDENKREYSDKTEGRTPFGLWTQFNSARGSPTNRRRLQRFLRMLQKKRGPFSRMLSAEDIQRRISQIRTILGRTEACVTTAAYRTLDGTCNNIAQVDQGSIDTTLTRVTPIAYEDGFSEPRTQSVVDGEALPSARDVSRAVFDNGQAVIRELTALTMHFGQLTDHDLTAVHSQSGVDCSDCSVEGECFSIPIDASDPVFGGVQSCFQFVRSSFETDSAGVRQHVNSITTYLDASFVYGSDDATASELADDAGFMEHQTDSVTGRELLPPDEDLAGCAGVDASAGIYCGKAGDGRAAEQPGLTSLHTLFLREHNRIAAQLLNLDPSLSAYDVYQKARRIVGAEWQHIMYNEHLPLIIGEKLYRSAGLSPDAPYAYDPAVDATISNVFAAAAYRFGHTLVPFDITRATSNYKPTITKIKLSEAFFNATYMYDESIPDGAVDSILRGMTIQNSQVVDGHFSDALMDNLFGDPDVVGDGFDLTALNIQRARDHGIPSYTTIRTDFCGFDDVTSFKELADQDIMRRPDVQNLRDIYGDVRDIDAFVGLVLEKTLTNTLVGPTLACIFADQFHRLKFGDRFFYLNSDQFTTAEINEIKKATMARLLCDNVEGVRRIQPYTFIQAQNFQSLADKGYDSFYEYSRSSTWPHQRATVLDGLDNRRATCTKAAGKIPFVDISQFIYFWLLLLAIIPSIEMDILSEDLGELEELEDLLLSEDKIKAYSDPHKGRDADALLRQFNSAKQSPEARGKLRGFKTELQKDGNLFSKVLSQDETEAHLTSIDNVLNSCTPATSPEYRRMDGTCNNLAKPEQGAAESPIIRVVRNAYEDGLSAPRTLSVTGRPLPSAREISRRVFDNNTDMEDGQSYDYTSLGIHIGQLTDHDITAVHGTNVDCPDCSVEGECFSILIDESDPVFGGVQPCLTFRRSAHFNDTSGVRQHTNSITAYMDASFVYGSDDVTADDLADADGSLRHLTDHVTYRDLLPPDEHLAQCAGVNESSNIFCCKAGDSRAAEQPGLTALHTLFMREHNRIAAELRVVRPSLTPVEVYQSARKIVIAEWQHISFNEYVPQIVGDELYNAKKLSPTAPYAYDPDVDASIANVFAAAAFRFGHTEIPDYIIRATKNFRLNLPIIWMREAFFNASYMFDERICDGAVDSILRGMAVQDLPLVDGHLTSAITDNLFGDPDVKGDGFDLASLNIQRGRDHGLPSYTTIRTKLCGFDDVTSYSDLRGIISNSNLDKLISVYGNDGVKDVDAFVGFILEEHLPNALVGPTLACIFADQFHRLKFGDRFFYQNPDHFTQAQMDEIAKASMARLMCDNVEAVTNIQPFVLIASKNYQTTGDDETQNGERRKRSFNSFYEYSRSGTWPHQRPTILDGLDNSRVNCTLTDQIPVVDITQFI</sequence>
<dbReference type="RefSeq" id="XP_038066780.1">
    <property type="nucleotide sequence ID" value="XM_038210852.1"/>
</dbReference>
<dbReference type="PROSITE" id="PS50292">
    <property type="entry name" value="PEROXIDASE_3"/>
    <property type="match status" value="2"/>
</dbReference>
<dbReference type="GO" id="GO:0006979">
    <property type="term" value="P:response to oxidative stress"/>
    <property type="evidence" value="ECO:0007669"/>
    <property type="project" value="InterPro"/>
</dbReference>
<dbReference type="GO" id="GO:0004601">
    <property type="term" value="F:peroxidase activity"/>
    <property type="evidence" value="ECO:0007669"/>
    <property type="project" value="InterPro"/>
</dbReference>
<dbReference type="InterPro" id="IPR019791">
    <property type="entry name" value="Haem_peroxidase_animal"/>
</dbReference>
<feature type="binding site" description="axial binding residue" evidence="4">
    <location>
        <position position="1138"/>
    </location>
    <ligand>
        <name>heme b</name>
        <dbReference type="ChEBI" id="CHEBI:60344"/>
    </ligand>
    <ligandPart>
        <name>Fe</name>
        <dbReference type="ChEBI" id="CHEBI:18248"/>
    </ligandPart>
</feature>
<keyword evidence="4" id="KW-0479">Metal-binding</keyword>
<dbReference type="GO" id="GO:0005576">
    <property type="term" value="C:extracellular region"/>
    <property type="evidence" value="ECO:0007669"/>
    <property type="project" value="UniProtKB-SubCell"/>
</dbReference>
<keyword evidence="2" id="KW-0964">Secreted</keyword>
<keyword evidence="4" id="KW-0349">Heme</keyword>
<dbReference type="OMA" id="GIECLGM"/>
<name>A0A914ARU9_PATMI</name>
<keyword evidence="4" id="KW-0408">Iron</keyword>
<proteinExistence type="predicted"/>
<evidence type="ECO:0000256" key="4">
    <source>
        <dbReference type="PIRSR" id="PIRSR619791-2"/>
    </source>
</evidence>
<dbReference type="CDD" id="cd09823">
    <property type="entry name" value="peroxinectin_like"/>
    <property type="match status" value="2"/>
</dbReference>